<accession>A0A9P7S4A5</accession>
<organism evidence="2 3">
    <name type="scientific">Marasmius oreades</name>
    <name type="common">fairy-ring Marasmius</name>
    <dbReference type="NCBI Taxonomy" id="181124"/>
    <lineage>
        <taxon>Eukaryota</taxon>
        <taxon>Fungi</taxon>
        <taxon>Dikarya</taxon>
        <taxon>Basidiomycota</taxon>
        <taxon>Agaricomycotina</taxon>
        <taxon>Agaricomycetes</taxon>
        <taxon>Agaricomycetidae</taxon>
        <taxon>Agaricales</taxon>
        <taxon>Marasmiineae</taxon>
        <taxon>Marasmiaceae</taxon>
        <taxon>Marasmius</taxon>
    </lineage>
</organism>
<dbReference type="GeneID" id="66077148"/>
<dbReference type="AlphaFoldDB" id="A0A9P7S4A5"/>
<evidence type="ECO:0000313" key="2">
    <source>
        <dbReference type="EMBL" id="KAG7094476.1"/>
    </source>
</evidence>
<name>A0A9P7S4A5_9AGAR</name>
<dbReference type="EMBL" id="CM032184">
    <property type="protein sequence ID" value="KAG7094476.1"/>
    <property type="molecule type" value="Genomic_DNA"/>
</dbReference>
<dbReference type="RefSeq" id="XP_043010946.1">
    <property type="nucleotide sequence ID" value="XM_043152859.1"/>
</dbReference>
<protein>
    <submittedName>
        <fullName evidence="2">Uncharacterized protein</fullName>
    </submittedName>
</protein>
<keyword evidence="1" id="KW-0732">Signal</keyword>
<dbReference type="OrthoDB" id="3107690at2759"/>
<proteinExistence type="predicted"/>
<comment type="caution">
    <text evidence="2">The sequence shown here is derived from an EMBL/GenBank/DDBJ whole genome shotgun (WGS) entry which is preliminary data.</text>
</comment>
<evidence type="ECO:0000256" key="1">
    <source>
        <dbReference type="SAM" id="SignalP"/>
    </source>
</evidence>
<feature type="chain" id="PRO_5040180412" evidence="1">
    <location>
        <begin position="24"/>
        <end position="702"/>
    </location>
</feature>
<feature type="signal peptide" evidence="1">
    <location>
        <begin position="1"/>
        <end position="23"/>
    </location>
</feature>
<sequence length="702" mass="80080">MKAVRHGRILPLISVFTVLKSLARMTSFFQESHHINFSGNQSFTNARTIVNNFHPIYPAVPHTDSDSDLSDKERTTLSTLRDEEKRLNLVNQLSDFLSNLTFYIWLHDIRSTLYFQQAKKHGFRSIKIGDIIVEREVSSNVLEVSVKRPTGSVLKTTNPFRNRVNSQVTTSVKIRRRVQDARIIKFKDQTFTVVTFEPEDGTDDDGVEAVWKRVYEASSFQRREILPQLFGVGRSPTPMLIYHDASLGGQTVKAQFMAKAPIVWSYLWYKLTCSEYAMTADGDMRRLLKDVTTINAEEWVFNFRTGSWQYDLTSFIAQCDPSFNLGNRMILPDVLLINQLRGNLPLESKMIVDGLQQDFLRLIASIGAMRPVGDKDFSYHTLLTFGAVIDPEKPGILAHLPSISSPQWYHRLSEHGLKAKVRISQSVPGRVDLKFEKGVNMVQLELGLEIPPDKREQSRIAYIIQSLGLCKKFGRARDTWKNLVFVHEFLFILTGTVTSEFIHRTAGAYLFVTPVFSILERINGMPCIQWPLRAPLYYWSSDPEGKILVPKEDWERVGIPELELQVYVGSFWDTDEYAAMQEYLTIQGYDYYGDQLARAQGYQSMNRWDPHTTTQVRLEDADDCVRLEDGQQAITERERDPNGITSPSMYSLISESEAQNEEPVLGEVSASSEGGNFVGWLQKGWLNRRAPGKIGRLKAASK</sequence>
<evidence type="ECO:0000313" key="3">
    <source>
        <dbReference type="Proteomes" id="UP001049176"/>
    </source>
</evidence>
<dbReference type="KEGG" id="more:E1B28_008072"/>
<dbReference type="Proteomes" id="UP001049176">
    <property type="component" value="Chromosome 4"/>
</dbReference>
<keyword evidence="3" id="KW-1185">Reference proteome</keyword>
<gene>
    <name evidence="2" type="ORF">E1B28_008072</name>
</gene>
<reference evidence="2" key="1">
    <citation type="journal article" date="2021" name="Genome Biol. Evol.">
        <title>The assembled and annotated genome of the fairy-ring fungus Marasmius oreades.</title>
        <authorList>
            <person name="Hiltunen M."/>
            <person name="Ament-Velasquez S.L."/>
            <person name="Johannesson H."/>
        </authorList>
    </citation>
    <scope>NUCLEOTIDE SEQUENCE</scope>
    <source>
        <strain evidence="2">03SP1</strain>
    </source>
</reference>